<dbReference type="PANTHER" id="PTHR42883:SF2">
    <property type="entry name" value="THYMIDYLYLTRANSFERASE"/>
    <property type="match status" value="1"/>
</dbReference>
<dbReference type="Gene3D" id="3.90.550.10">
    <property type="entry name" value="Spore Coat Polysaccharide Biosynthesis Protein SpsA, Chain A"/>
    <property type="match status" value="1"/>
</dbReference>
<protein>
    <recommendedName>
        <fullName evidence="1">Nucleotidyl transferase domain-containing protein</fullName>
    </recommendedName>
</protein>
<dbReference type="Pfam" id="PF00483">
    <property type="entry name" value="NTP_transferase"/>
    <property type="match status" value="1"/>
</dbReference>
<comment type="caution">
    <text evidence="2">The sequence shown here is derived from an EMBL/GenBank/DDBJ whole genome shotgun (WGS) entry which is preliminary data.</text>
</comment>
<name>X0VF86_9ZZZZ</name>
<dbReference type="InterPro" id="IPR005835">
    <property type="entry name" value="NTP_transferase_dom"/>
</dbReference>
<sequence>KAIILAGGYATRLLPITQDRPKPLLPVAGRPIIDYILANGSLPDRPIVSTNRRFVSQFEAWRANSGWDIELVVEETTSEEEKLGTVGAMAYLVEKLGIDEDILVIGGDNIFEFAIEDLLSAYHGQPLVALFDLKDLKRVRGRYGVAIVKGDRVVDFQEKPQQPKSTLASTACYVYPKQVLPLISEFYEIAEAGKDAPGYFNEWLLEDKDLQIDPFIFETGWYDIGDRASYIEANQHVGNCDTYTGENAVIEDSTVEGSVILDDVTIKDCEI</sequence>
<dbReference type="CDD" id="cd04181">
    <property type="entry name" value="NTP_transferase"/>
    <property type="match status" value="1"/>
</dbReference>
<reference evidence="2" key="1">
    <citation type="journal article" date="2014" name="Front. Microbiol.">
        <title>High frequency of phylogenetically diverse reductive dehalogenase-homologous genes in deep subseafloor sedimentary metagenomes.</title>
        <authorList>
            <person name="Kawai M."/>
            <person name="Futagami T."/>
            <person name="Toyoda A."/>
            <person name="Takaki Y."/>
            <person name="Nishi S."/>
            <person name="Hori S."/>
            <person name="Arai W."/>
            <person name="Tsubouchi T."/>
            <person name="Morono Y."/>
            <person name="Uchiyama I."/>
            <person name="Ito T."/>
            <person name="Fujiyama A."/>
            <person name="Inagaki F."/>
            <person name="Takami H."/>
        </authorList>
    </citation>
    <scope>NUCLEOTIDE SEQUENCE</scope>
    <source>
        <strain evidence="2">Expedition CK06-06</strain>
    </source>
</reference>
<dbReference type="InterPro" id="IPR029044">
    <property type="entry name" value="Nucleotide-diphossugar_trans"/>
</dbReference>
<feature type="non-terminal residue" evidence="2">
    <location>
        <position position="1"/>
    </location>
</feature>
<dbReference type="EMBL" id="BARS01021987">
    <property type="protein sequence ID" value="GAG09907.1"/>
    <property type="molecule type" value="Genomic_DNA"/>
</dbReference>
<dbReference type="PANTHER" id="PTHR42883">
    <property type="entry name" value="GLUCOSE-1-PHOSPHATE THYMIDYLTRANSFERASE"/>
    <property type="match status" value="1"/>
</dbReference>
<evidence type="ECO:0000259" key="1">
    <source>
        <dbReference type="Pfam" id="PF00483"/>
    </source>
</evidence>
<organism evidence="2">
    <name type="scientific">marine sediment metagenome</name>
    <dbReference type="NCBI Taxonomy" id="412755"/>
    <lineage>
        <taxon>unclassified sequences</taxon>
        <taxon>metagenomes</taxon>
        <taxon>ecological metagenomes</taxon>
    </lineage>
</organism>
<dbReference type="SUPFAM" id="SSF53448">
    <property type="entry name" value="Nucleotide-diphospho-sugar transferases"/>
    <property type="match status" value="1"/>
</dbReference>
<accession>X0VF86</accession>
<dbReference type="AlphaFoldDB" id="X0VF86"/>
<feature type="domain" description="Nucleotidyl transferase" evidence="1">
    <location>
        <begin position="1"/>
        <end position="237"/>
    </location>
</feature>
<proteinExistence type="predicted"/>
<evidence type="ECO:0000313" key="2">
    <source>
        <dbReference type="EMBL" id="GAG09907.1"/>
    </source>
</evidence>
<gene>
    <name evidence="2" type="ORF">S01H1_35208</name>
</gene>
<feature type="non-terminal residue" evidence="2">
    <location>
        <position position="271"/>
    </location>
</feature>